<dbReference type="STRING" id="1408163.A0A0F4YYU5"/>
<feature type="transmembrane region" description="Helical" evidence="7">
    <location>
        <begin position="198"/>
        <end position="223"/>
    </location>
</feature>
<feature type="compositionally biased region" description="Polar residues" evidence="6">
    <location>
        <begin position="660"/>
        <end position="673"/>
    </location>
</feature>
<dbReference type="GO" id="GO:0015095">
    <property type="term" value="F:magnesium ion transmembrane transporter activity"/>
    <property type="evidence" value="ECO:0007669"/>
    <property type="project" value="InterPro"/>
</dbReference>
<keyword evidence="3" id="KW-0256">Endoplasmic reticulum</keyword>
<evidence type="ECO:0008006" key="10">
    <source>
        <dbReference type="Google" id="ProtNLM"/>
    </source>
</evidence>
<evidence type="ECO:0000256" key="1">
    <source>
        <dbReference type="ARBA" id="ARBA00004477"/>
    </source>
</evidence>
<evidence type="ECO:0000256" key="7">
    <source>
        <dbReference type="SAM" id="Phobius"/>
    </source>
</evidence>
<dbReference type="OrthoDB" id="6428174at2759"/>
<sequence length="855" mass="93294">MDTTVAALAHANALYARDSSSNTSQPPVYKAIGITLAVSSGVFIGSSFVLKKTGLLKANVKYNEEAGEGYGYLKNAWWWSGMILMIVGEICNFVAYAFVDAILVTPMGALSVVVTTILSAIFLKERLSFVGKVGCFNCIVGSVVIALNAPQQSSVSTIQQMKHYVLAPGFLVYAGIVVVGCTIVALWAGPRYGKRSMFVYLTICSLIGGLSVVATQGLGAAILAQIRGIPQFNQWFLYVVLAFVIVSLLTEIIYLNKALNIFNAALVTPTYYVFFTSATIVTSAILFQGFPGSVMAIVTMVLGFLQICSGVVLLQLSKSAKDVPDAAIFKGDLDQIREVSEQEQPESEPKADAIRGTAAIIRRISVSRQKMEEEEAKRYFRERQEDQLKPPAENEIIEWDGLRRRKTVIGEGPTMAPRTPRTPRSPHPPLGMSRFPDEGEQPARTPSGKGGQTFLEEVRSRASTMLHPSQWRAPGQEGNYAHSPLHPVALTEISVPPNKDVDTAYHGSGGTALDAPFQPGRERSDTPRSIAWADEVRPDRTPSRSSHLAPEPPHSARRQFSFQTVFNRMRSAENSPRSPNSPSRGILRRSERSASLEQKRAMKHATEEERLGLVKGDSRQAEVEDEYLDEKIPRAESPDSFDSTLEAVEPPVPEAYSRPYQASRTSSMSTTTFPPYEDVHPYHAEVDPHMLYPPVRRVSSPPPPPPEHDSAGGERPRSRRTHSPDSLHSTRQYPRHGRPGTASRTGSLPPIPAEEAGAEGGSYEERSYVRVERHRQGHGSPDLGVMSLSSSSPSPQRSPASGGQRGGRRESGWRRGQSPGGWICLCPAGRAAAATAGAVTTERVDVLLGRSSKRK</sequence>
<feature type="transmembrane region" description="Helical" evidence="7">
    <location>
        <begin position="293"/>
        <end position="314"/>
    </location>
</feature>
<dbReference type="Pfam" id="PF05653">
    <property type="entry name" value="Mg_trans_NIPA"/>
    <property type="match status" value="1"/>
</dbReference>
<feature type="compositionally biased region" description="Basic and acidic residues" evidence="6">
    <location>
        <begin position="677"/>
        <end position="688"/>
    </location>
</feature>
<reference evidence="8 9" key="1">
    <citation type="submission" date="2015-04" db="EMBL/GenBank/DDBJ databases">
        <authorList>
            <person name="Heijne W.H."/>
            <person name="Fedorova N.D."/>
            <person name="Nierman W.C."/>
            <person name="Vollebregt A.W."/>
            <person name="Zhao Z."/>
            <person name="Wu L."/>
            <person name="Kumar M."/>
            <person name="Stam H."/>
            <person name="van den Berg M.A."/>
            <person name="Pel H.J."/>
        </authorList>
    </citation>
    <scope>NUCLEOTIDE SEQUENCE [LARGE SCALE GENOMIC DNA]</scope>
    <source>
        <strain evidence="8 9">CBS 393.64</strain>
    </source>
</reference>
<dbReference type="GeneID" id="25315528"/>
<dbReference type="PANTHER" id="PTHR12570:SF92">
    <property type="entry name" value="SPICHTHYIN, ISOFORM B"/>
    <property type="match status" value="1"/>
</dbReference>
<comment type="subcellular location">
    <subcellularLocation>
        <location evidence="1">Endoplasmic reticulum membrane</location>
        <topology evidence="1">Multi-pass membrane protein</topology>
    </subcellularLocation>
</comment>
<dbReference type="AlphaFoldDB" id="A0A0F4YYU5"/>
<feature type="transmembrane region" description="Helical" evidence="7">
    <location>
        <begin position="235"/>
        <end position="254"/>
    </location>
</feature>
<accession>A0A0F4YYU5</accession>
<keyword evidence="4 7" id="KW-1133">Transmembrane helix</keyword>
<feature type="region of interest" description="Disordered" evidence="6">
    <location>
        <begin position="499"/>
        <end position="819"/>
    </location>
</feature>
<evidence type="ECO:0000313" key="8">
    <source>
        <dbReference type="EMBL" id="KKA22793.1"/>
    </source>
</evidence>
<feature type="transmembrane region" description="Helical" evidence="7">
    <location>
        <begin position="101"/>
        <end position="122"/>
    </location>
</feature>
<dbReference type="InterPro" id="IPR037185">
    <property type="entry name" value="EmrE-like"/>
</dbReference>
<feature type="region of interest" description="Disordered" evidence="6">
    <location>
        <begin position="409"/>
        <end position="452"/>
    </location>
</feature>
<evidence type="ECO:0000256" key="3">
    <source>
        <dbReference type="ARBA" id="ARBA00022824"/>
    </source>
</evidence>
<feature type="transmembrane region" description="Helical" evidence="7">
    <location>
        <begin position="170"/>
        <end position="189"/>
    </location>
</feature>
<proteinExistence type="predicted"/>
<evidence type="ECO:0000256" key="5">
    <source>
        <dbReference type="ARBA" id="ARBA00023136"/>
    </source>
</evidence>
<name>A0A0F4YYU5_RASE3</name>
<feature type="compositionally biased region" description="Basic and acidic residues" evidence="6">
    <location>
        <begin position="706"/>
        <end position="716"/>
    </location>
</feature>
<dbReference type="GO" id="GO:0016020">
    <property type="term" value="C:membrane"/>
    <property type="evidence" value="ECO:0007669"/>
    <property type="project" value="UniProtKB-SubCell"/>
</dbReference>
<feature type="compositionally biased region" description="Low complexity" evidence="6">
    <location>
        <begin position="787"/>
        <end position="802"/>
    </location>
</feature>
<dbReference type="Proteomes" id="UP000053958">
    <property type="component" value="Unassembled WGS sequence"/>
</dbReference>
<dbReference type="PANTHER" id="PTHR12570">
    <property type="match status" value="1"/>
</dbReference>
<keyword evidence="5 7" id="KW-0472">Membrane</keyword>
<evidence type="ECO:0000256" key="6">
    <source>
        <dbReference type="SAM" id="MobiDB-lite"/>
    </source>
</evidence>
<evidence type="ECO:0000256" key="2">
    <source>
        <dbReference type="ARBA" id="ARBA00022692"/>
    </source>
</evidence>
<keyword evidence="9" id="KW-1185">Reference proteome</keyword>
<evidence type="ECO:0000313" key="9">
    <source>
        <dbReference type="Proteomes" id="UP000053958"/>
    </source>
</evidence>
<comment type="caution">
    <text evidence="8">The sequence shown here is derived from an EMBL/GenBank/DDBJ whole genome shotgun (WGS) entry which is preliminary data.</text>
</comment>
<dbReference type="InterPro" id="IPR008521">
    <property type="entry name" value="Mg_trans_NIPA"/>
</dbReference>
<evidence type="ECO:0000256" key="4">
    <source>
        <dbReference type="ARBA" id="ARBA00022989"/>
    </source>
</evidence>
<dbReference type="SUPFAM" id="SSF103481">
    <property type="entry name" value="Multidrug resistance efflux transporter EmrE"/>
    <property type="match status" value="1"/>
</dbReference>
<organism evidence="8 9">
    <name type="scientific">Rasamsonia emersonii (strain ATCC 16479 / CBS 393.64 / IMI 116815)</name>
    <dbReference type="NCBI Taxonomy" id="1408163"/>
    <lineage>
        <taxon>Eukaryota</taxon>
        <taxon>Fungi</taxon>
        <taxon>Dikarya</taxon>
        <taxon>Ascomycota</taxon>
        <taxon>Pezizomycotina</taxon>
        <taxon>Eurotiomycetes</taxon>
        <taxon>Eurotiomycetidae</taxon>
        <taxon>Eurotiales</taxon>
        <taxon>Trichocomaceae</taxon>
        <taxon>Rasamsonia</taxon>
    </lineage>
</organism>
<protein>
    <recommendedName>
        <fullName evidence="10">DUF803 domain membrane protein</fullName>
    </recommendedName>
</protein>
<feature type="compositionally biased region" description="Basic and acidic residues" evidence="6">
    <location>
        <begin position="588"/>
        <end position="622"/>
    </location>
</feature>
<feature type="compositionally biased region" description="Low complexity" evidence="6">
    <location>
        <begin position="574"/>
        <end position="584"/>
    </location>
</feature>
<feature type="transmembrane region" description="Helical" evidence="7">
    <location>
        <begin position="28"/>
        <end position="50"/>
    </location>
</feature>
<keyword evidence="2 7" id="KW-0812">Transmembrane</keyword>
<feature type="transmembrane region" description="Helical" evidence="7">
    <location>
        <begin position="261"/>
        <end position="287"/>
    </location>
</feature>
<dbReference type="RefSeq" id="XP_013329405.1">
    <property type="nucleotide sequence ID" value="XM_013473951.1"/>
</dbReference>
<dbReference type="Gene3D" id="1.10.3730.20">
    <property type="match status" value="1"/>
</dbReference>
<feature type="transmembrane region" description="Helical" evidence="7">
    <location>
        <begin position="76"/>
        <end position="95"/>
    </location>
</feature>
<gene>
    <name evidence="8" type="ORF">T310_3178</name>
</gene>
<dbReference type="EMBL" id="LASV01000125">
    <property type="protein sequence ID" value="KKA22793.1"/>
    <property type="molecule type" value="Genomic_DNA"/>
</dbReference>